<evidence type="ECO:0000256" key="7">
    <source>
        <dbReference type="ARBA" id="ARBA00022989"/>
    </source>
</evidence>
<organism evidence="11 12">
    <name type="scientific">Promicromonospora umidemergens</name>
    <dbReference type="NCBI Taxonomy" id="629679"/>
    <lineage>
        <taxon>Bacteria</taxon>
        <taxon>Bacillati</taxon>
        <taxon>Actinomycetota</taxon>
        <taxon>Actinomycetes</taxon>
        <taxon>Micrococcales</taxon>
        <taxon>Promicromonosporaceae</taxon>
        <taxon>Promicromonospora</taxon>
    </lineage>
</organism>
<comment type="pathway">
    <text evidence="9">Protein modification; lipoprotein biosynthesis (signal peptide cleavage).</text>
</comment>
<evidence type="ECO:0000256" key="4">
    <source>
        <dbReference type="ARBA" id="ARBA00022692"/>
    </source>
</evidence>
<evidence type="ECO:0000313" key="12">
    <source>
        <dbReference type="Proteomes" id="UP001500843"/>
    </source>
</evidence>
<dbReference type="PANTHER" id="PTHR33695:SF1">
    <property type="entry name" value="LIPOPROTEIN SIGNAL PEPTIDASE"/>
    <property type="match status" value="1"/>
</dbReference>
<feature type="transmembrane region" description="Helical" evidence="9">
    <location>
        <begin position="122"/>
        <end position="143"/>
    </location>
</feature>
<comment type="similarity">
    <text evidence="1 9 10">Belongs to the peptidase A8 family.</text>
</comment>
<dbReference type="PRINTS" id="PR00781">
    <property type="entry name" value="LIPOSIGPTASE"/>
</dbReference>
<reference evidence="12" key="1">
    <citation type="journal article" date="2019" name="Int. J. Syst. Evol. Microbiol.">
        <title>The Global Catalogue of Microorganisms (GCM) 10K type strain sequencing project: providing services to taxonomists for standard genome sequencing and annotation.</title>
        <authorList>
            <consortium name="The Broad Institute Genomics Platform"/>
            <consortium name="The Broad Institute Genome Sequencing Center for Infectious Disease"/>
            <person name="Wu L."/>
            <person name="Ma J."/>
        </authorList>
    </citation>
    <scope>NUCLEOTIDE SEQUENCE [LARGE SCALE GENOMIC DNA]</scope>
    <source>
        <strain evidence="12">JCM 17975</strain>
    </source>
</reference>
<evidence type="ECO:0000256" key="5">
    <source>
        <dbReference type="ARBA" id="ARBA00022750"/>
    </source>
</evidence>
<protein>
    <recommendedName>
        <fullName evidence="9">Lipoprotein signal peptidase</fullName>
        <ecNumber evidence="9">3.4.23.36</ecNumber>
    </recommendedName>
    <alternativeName>
        <fullName evidence="9">Prolipoprotein signal peptidase</fullName>
    </alternativeName>
    <alternativeName>
        <fullName evidence="9">Signal peptidase II</fullName>
        <shortName evidence="9">SPase II</shortName>
    </alternativeName>
</protein>
<keyword evidence="3 9" id="KW-0645">Protease</keyword>
<evidence type="ECO:0000256" key="6">
    <source>
        <dbReference type="ARBA" id="ARBA00022801"/>
    </source>
</evidence>
<dbReference type="Proteomes" id="UP001500843">
    <property type="component" value="Unassembled WGS sequence"/>
</dbReference>
<dbReference type="HAMAP" id="MF_00161">
    <property type="entry name" value="LspA"/>
    <property type="match status" value="1"/>
</dbReference>
<proteinExistence type="inferred from homology"/>
<keyword evidence="6 9" id="KW-0378">Hydrolase</keyword>
<gene>
    <name evidence="9" type="primary">lspA</name>
    <name evidence="11" type="ORF">GCM10023198_47760</name>
</gene>
<comment type="caution">
    <text evidence="9">Lacks conserved residue(s) required for the propagation of feature annotation.</text>
</comment>
<keyword evidence="2 9" id="KW-1003">Cell membrane</keyword>
<dbReference type="Pfam" id="PF01252">
    <property type="entry name" value="Peptidase_A8"/>
    <property type="match status" value="1"/>
</dbReference>
<dbReference type="NCBIfam" id="TIGR00077">
    <property type="entry name" value="lspA"/>
    <property type="match status" value="1"/>
</dbReference>
<keyword evidence="7 9" id="KW-1133">Transmembrane helix</keyword>
<comment type="subcellular location">
    <subcellularLocation>
        <location evidence="9">Cell membrane</location>
        <topology evidence="9">Multi-pass membrane protein</topology>
    </subcellularLocation>
</comment>
<evidence type="ECO:0000256" key="10">
    <source>
        <dbReference type="RuleBase" id="RU004181"/>
    </source>
</evidence>
<evidence type="ECO:0000256" key="2">
    <source>
        <dbReference type="ARBA" id="ARBA00022475"/>
    </source>
</evidence>
<dbReference type="PANTHER" id="PTHR33695">
    <property type="entry name" value="LIPOPROTEIN SIGNAL PEPTIDASE"/>
    <property type="match status" value="1"/>
</dbReference>
<dbReference type="InterPro" id="IPR001872">
    <property type="entry name" value="Peptidase_A8"/>
</dbReference>
<keyword evidence="5 9" id="KW-0064">Aspartyl protease</keyword>
<sequence>MARARVGLAATAAVLAALDLGLKAWARRALADGTSVDLQVIQLRLTFNPGVAFSLGDTLPSGVVLGVTGLIVAGLAVFAWRTARTATWPARLGLAAMLAGAVANLADRAADGVVTDYLHSGWFPTFNLADVFLTLGAATLVLASLRTTDATTDATTDGTTDGTSVRDAAP</sequence>
<evidence type="ECO:0000256" key="1">
    <source>
        <dbReference type="ARBA" id="ARBA00006139"/>
    </source>
</evidence>
<comment type="caution">
    <text evidence="11">The sequence shown here is derived from an EMBL/GenBank/DDBJ whole genome shotgun (WGS) entry which is preliminary data.</text>
</comment>
<feature type="transmembrane region" description="Helical" evidence="9">
    <location>
        <begin position="59"/>
        <end position="80"/>
    </location>
</feature>
<evidence type="ECO:0000256" key="9">
    <source>
        <dbReference type="HAMAP-Rule" id="MF_00161"/>
    </source>
</evidence>
<name>A0ABP8Y2C3_9MICO</name>
<evidence type="ECO:0000256" key="3">
    <source>
        <dbReference type="ARBA" id="ARBA00022670"/>
    </source>
</evidence>
<feature type="transmembrane region" description="Helical" evidence="9">
    <location>
        <begin position="92"/>
        <end position="110"/>
    </location>
</feature>
<accession>A0ABP8Y2C3</accession>
<keyword evidence="8 9" id="KW-0472">Membrane</keyword>
<feature type="active site" evidence="9">
    <location>
        <position position="130"/>
    </location>
</feature>
<evidence type="ECO:0000256" key="8">
    <source>
        <dbReference type="ARBA" id="ARBA00023136"/>
    </source>
</evidence>
<dbReference type="EC" id="3.4.23.36" evidence="9"/>
<comment type="function">
    <text evidence="9">This protein specifically catalyzes the removal of signal peptides from prolipoproteins.</text>
</comment>
<feature type="active site" evidence="9">
    <location>
        <position position="116"/>
    </location>
</feature>
<keyword evidence="12" id="KW-1185">Reference proteome</keyword>
<comment type="catalytic activity">
    <reaction evidence="9">
        <text>Release of signal peptides from bacterial membrane prolipoproteins. Hydrolyzes -Xaa-Yaa-Zaa-|-(S,diacylglyceryl)Cys-, in which Xaa is hydrophobic (preferably Leu), and Yaa (Ala or Ser) and Zaa (Gly or Ala) have small, neutral side chains.</text>
        <dbReference type="EC" id="3.4.23.36"/>
    </reaction>
</comment>
<keyword evidence="4 9" id="KW-0812">Transmembrane</keyword>
<dbReference type="EMBL" id="BAABHM010000029">
    <property type="protein sequence ID" value="GAA4718609.1"/>
    <property type="molecule type" value="Genomic_DNA"/>
</dbReference>
<evidence type="ECO:0000313" key="11">
    <source>
        <dbReference type="EMBL" id="GAA4718609.1"/>
    </source>
</evidence>